<name>K5ZVG3_9BACT</name>
<dbReference type="PATRIC" id="fig|999419.3.peg.189"/>
<comment type="similarity">
    <text evidence="2">Belongs to the bacteroidetes fimbrillin superfamily. FimA/Mfa1 family.</text>
</comment>
<evidence type="ECO:0000259" key="5">
    <source>
        <dbReference type="Pfam" id="PF06321"/>
    </source>
</evidence>
<dbReference type="InterPro" id="IPR029141">
    <property type="entry name" value="FimA_N"/>
</dbReference>
<dbReference type="EMBL" id="AGZP01000004">
    <property type="protein sequence ID" value="EKN15486.1"/>
    <property type="molecule type" value="Genomic_DNA"/>
</dbReference>
<dbReference type="RefSeq" id="WP_008154157.1">
    <property type="nucleotide sequence ID" value="NZ_JH976465.1"/>
</dbReference>
<keyword evidence="4" id="KW-0281">Fimbrium</keyword>
<comment type="caution">
    <text evidence="6">The sequence shown here is derived from an EMBL/GenBank/DDBJ whole genome shotgun (WGS) entry which is preliminary data.</text>
</comment>
<reference evidence="6 7" key="1">
    <citation type="submission" date="2012-02" db="EMBL/GenBank/DDBJ databases">
        <title>The Genome Sequence of Parabacteroides johnsonii CL02T12C29.</title>
        <authorList>
            <consortium name="The Broad Institute Genome Sequencing Platform"/>
            <person name="Earl A."/>
            <person name="Ward D."/>
            <person name="Feldgarden M."/>
            <person name="Gevers D."/>
            <person name="Zitomersky N.L."/>
            <person name="Coyne M.J."/>
            <person name="Comstock L.E."/>
            <person name="Young S.K."/>
            <person name="Zeng Q."/>
            <person name="Gargeya S."/>
            <person name="Fitzgerald M."/>
            <person name="Haas B."/>
            <person name="Abouelleil A."/>
            <person name="Alvarado L."/>
            <person name="Arachchi H.M."/>
            <person name="Berlin A."/>
            <person name="Chapman S.B."/>
            <person name="Gearin G."/>
            <person name="Goldberg J."/>
            <person name="Griggs A."/>
            <person name="Gujja S."/>
            <person name="Hansen M."/>
            <person name="Heiman D."/>
            <person name="Howarth C."/>
            <person name="Larimer J."/>
            <person name="Lui A."/>
            <person name="MacDonald P.J.P."/>
            <person name="McCowen C."/>
            <person name="Montmayeur A."/>
            <person name="Murphy C."/>
            <person name="Neiman D."/>
            <person name="Pearson M."/>
            <person name="Priest M."/>
            <person name="Roberts A."/>
            <person name="Saif S."/>
            <person name="Shea T."/>
            <person name="Sisk P."/>
            <person name="Stolte C."/>
            <person name="Sykes S."/>
            <person name="Wortman J."/>
            <person name="Nusbaum C."/>
            <person name="Birren B."/>
        </authorList>
    </citation>
    <scope>NUCLEOTIDE SEQUENCE [LARGE SCALE GENOMIC DNA]</scope>
    <source>
        <strain evidence="6 7">CL02T12C29</strain>
    </source>
</reference>
<comment type="subcellular location">
    <subcellularLocation>
        <location evidence="1">Fimbrium</location>
    </subcellularLocation>
</comment>
<dbReference type="GO" id="GO:0009289">
    <property type="term" value="C:pilus"/>
    <property type="evidence" value="ECO:0007669"/>
    <property type="project" value="UniProtKB-SubCell"/>
</dbReference>
<dbReference type="Pfam" id="PF06321">
    <property type="entry name" value="P_gingi_FimA"/>
    <property type="match status" value="1"/>
</dbReference>
<keyword evidence="3" id="KW-0732">Signal</keyword>
<accession>K5ZVG3</accession>
<dbReference type="PROSITE" id="PS51257">
    <property type="entry name" value="PROKAR_LIPOPROTEIN"/>
    <property type="match status" value="1"/>
</dbReference>
<dbReference type="Proteomes" id="UP000001218">
    <property type="component" value="Unassembled WGS sequence"/>
</dbReference>
<gene>
    <name evidence="6" type="ORF">HMPREF1077_00191</name>
</gene>
<dbReference type="Gene3D" id="2.60.40.3690">
    <property type="match status" value="1"/>
</dbReference>
<dbReference type="OrthoDB" id="1100942at2"/>
<organism evidence="6 7">
    <name type="scientific">Parabacteroides johnsonii CL02T12C29</name>
    <dbReference type="NCBI Taxonomy" id="999419"/>
    <lineage>
        <taxon>Bacteria</taxon>
        <taxon>Pseudomonadati</taxon>
        <taxon>Bacteroidota</taxon>
        <taxon>Bacteroidia</taxon>
        <taxon>Bacteroidales</taxon>
        <taxon>Tannerellaceae</taxon>
        <taxon>Parabacteroides</taxon>
    </lineage>
</organism>
<protein>
    <recommendedName>
        <fullName evidence="5">Major fimbrial subunit protein N-terminal domain-containing protein</fullName>
    </recommendedName>
</protein>
<evidence type="ECO:0000256" key="2">
    <source>
        <dbReference type="ARBA" id="ARBA00006011"/>
    </source>
</evidence>
<dbReference type="AlphaFoldDB" id="K5ZVG3"/>
<feature type="domain" description="Major fimbrial subunit protein N-terminal" evidence="5">
    <location>
        <begin position="34"/>
        <end position="232"/>
    </location>
</feature>
<proteinExistence type="inferred from homology"/>
<evidence type="ECO:0000256" key="1">
    <source>
        <dbReference type="ARBA" id="ARBA00004561"/>
    </source>
</evidence>
<evidence type="ECO:0000313" key="7">
    <source>
        <dbReference type="Proteomes" id="UP000001218"/>
    </source>
</evidence>
<dbReference type="HOGENOM" id="CLU_540439_0_0_10"/>
<sequence length="449" mass="48100">MKLRNLFLASLAVCTMASCSKDDDGISGPQEVDAYLSFASTTDVMTKASAAGADDAGNGKEAKIRSLTAYVFDTSTDNKYVISKHVSLEGSGEEGEDYNVAGEDEDKSITSIKAIHVKVAKPATDEGNSSTTFKVVLLANTEYYNDVTKLADLKGKTTQDITSLNAKEVGSSYLPMHSPELTVGGLKPSSDTKHFMNWYNGASSCTSVLATGKGDHKGDDPTTGVTKVTMTRSIARVQLVSLNANFSALESAGKTIKFDVTSVFLANVRVNASVMGEENTEAAFYRGAPESFDELQFLIALNNSTVDEELKAAYSDKSLTTAGDPLTNWNFDKYINANSPASIKGIPFTANGNGTYAKGEGDGAYQTRLIIAGNYYDGNQSKGTRYFHIPLKLVGDVGNVASNKFFKISATITGEGSPNPDEILENACINFNIEVDDWKVVNQTEEDTN</sequence>
<evidence type="ECO:0000256" key="3">
    <source>
        <dbReference type="ARBA" id="ARBA00022729"/>
    </source>
</evidence>
<evidence type="ECO:0000313" key="6">
    <source>
        <dbReference type="EMBL" id="EKN15486.1"/>
    </source>
</evidence>
<evidence type="ECO:0000256" key="4">
    <source>
        <dbReference type="ARBA" id="ARBA00023263"/>
    </source>
</evidence>